<dbReference type="PANTHER" id="PTHR30290">
    <property type="entry name" value="PERIPLASMIC BINDING COMPONENT OF ABC TRANSPORTER"/>
    <property type="match status" value="1"/>
</dbReference>
<keyword evidence="6" id="KW-1185">Reference proteome</keyword>
<dbReference type="EMBL" id="JBGBZN010000002">
    <property type="protein sequence ID" value="MEY9471901.1"/>
    <property type="molecule type" value="Genomic_DNA"/>
</dbReference>
<evidence type="ECO:0000313" key="6">
    <source>
        <dbReference type="Proteomes" id="UP001565474"/>
    </source>
</evidence>
<comment type="similarity">
    <text evidence="2">Belongs to the bacterial solute-binding protein 5 family.</text>
</comment>
<dbReference type="CDD" id="cd08517">
    <property type="entry name" value="PBP2_NikA_DppA_OppA_like_13"/>
    <property type="match status" value="1"/>
</dbReference>
<dbReference type="Gene3D" id="3.40.190.10">
    <property type="entry name" value="Periplasmic binding protein-like II"/>
    <property type="match status" value="1"/>
</dbReference>
<protein>
    <submittedName>
        <fullName evidence="5">Peptide/nickel transport system substrate-binding protein</fullName>
    </submittedName>
</protein>
<sequence length="548" mass="61052">MADGDWDGPTVALRARARAKRFRLVSLEKDYDMPKRVLLGLLLACGLAAPALAQEPKTGGVINAVIQPEPPGLMLAQVQNGPTQMVSGNIFEGLLRYSPKLDPLPELAESWSVSEDAKTYIFKLKKGVTWHDGKPFTAADVLFSIEMLKQTHARARTNLAQVDKVETPDDHTVVFTLKQPFGPFLGIFEVGSMPMVPKHLYAGTDWKTNPYNNAPIGTGPFMFKEWQKGSFIRLVKNPNYHEKGKPHLDEIYWQIIPDAAARSVAYETGKVDVLPGGSVENFDVPRLSKLKDTCVTGAGWEFFSPLAWLWLNNRQGPLADKRVRQAIMYAVDRDFAKDVIWNGLGKVATGPSASTIKFYTDDVKKYPYDPAKAKALLKEAGYKGEKIRLLPLAYGETWQRWGEAVKQNLQDVGMTIETIATDVAGGNQKIAEWDYDIAFTYLYQYGDPALGVGRNYISSNIAKGQMFNNVEGYSNAEIDKLFAEGAVATPDSKRKEIYEKAQKILVEDVPVAWMLELQFPTIMRCKVKNLITTGIGVNDGFKDAWLDK</sequence>
<dbReference type="Proteomes" id="UP001565474">
    <property type="component" value="Unassembled WGS sequence"/>
</dbReference>
<dbReference type="Gene3D" id="3.10.105.10">
    <property type="entry name" value="Dipeptide-binding Protein, Domain 3"/>
    <property type="match status" value="1"/>
</dbReference>
<dbReference type="InterPro" id="IPR039424">
    <property type="entry name" value="SBP_5"/>
</dbReference>
<dbReference type="Pfam" id="PF00496">
    <property type="entry name" value="SBP_bac_5"/>
    <property type="match status" value="1"/>
</dbReference>
<name>A0ABV4GIZ3_9BRAD</name>
<dbReference type="PANTHER" id="PTHR30290:SF38">
    <property type="entry name" value="D,D-DIPEPTIDE-BINDING PERIPLASMIC PROTEIN DDPA-RELATED"/>
    <property type="match status" value="1"/>
</dbReference>
<dbReference type="PIRSF" id="PIRSF002741">
    <property type="entry name" value="MppA"/>
    <property type="match status" value="1"/>
</dbReference>
<dbReference type="SUPFAM" id="SSF53850">
    <property type="entry name" value="Periplasmic binding protein-like II"/>
    <property type="match status" value="1"/>
</dbReference>
<evidence type="ECO:0000259" key="4">
    <source>
        <dbReference type="Pfam" id="PF00496"/>
    </source>
</evidence>
<evidence type="ECO:0000256" key="2">
    <source>
        <dbReference type="ARBA" id="ARBA00005695"/>
    </source>
</evidence>
<feature type="domain" description="Solute-binding protein family 5" evidence="4">
    <location>
        <begin position="103"/>
        <end position="448"/>
    </location>
</feature>
<organism evidence="5 6">
    <name type="scientific">Bradyrhizobium yuanmingense</name>
    <dbReference type="NCBI Taxonomy" id="108015"/>
    <lineage>
        <taxon>Bacteria</taxon>
        <taxon>Pseudomonadati</taxon>
        <taxon>Pseudomonadota</taxon>
        <taxon>Alphaproteobacteria</taxon>
        <taxon>Hyphomicrobiales</taxon>
        <taxon>Nitrobacteraceae</taxon>
        <taxon>Bradyrhizobium</taxon>
    </lineage>
</organism>
<evidence type="ECO:0000313" key="5">
    <source>
        <dbReference type="EMBL" id="MEY9471901.1"/>
    </source>
</evidence>
<evidence type="ECO:0000256" key="1">
    <source>
        <dbReference type="ARBA" id="ARBA00004418"/>
    </source>
</evidence>
<dbReference type="InterPro" id="IPR000914">
    <property type="entry name" value="SBP_5_dom"/>
</dbReference>
<comment type="caution">
    <text evidence="5">The sequence shown here is derived from an EMBL/GenBank/DDBJ whole genome shotgun (WGS) entry which is preliminary data.</text>
</comment>
<reference evidence="5 6" key="1">
    <citation type="submission" date="2024-07" db="EMBL/GenBank/DDBJ databases">
        <title>Genomic Encyclopedia of Type Strains, Phase V (KMG-V): Genome sequencing to study the core and pangenomes of soil and plant-associated prokaryotes.</title>
        <authorList>
            <person name="Whitman W."/>
        </authorList>
    </citation>
    <scope>NUCLEOTIDE SEQUENCE [LARGE SCALE GENOMIC DNA]</scope>
    <source>
        <strain evidence="5 6">USDA 222</strain>
    </source>
</reference>
<gene>
    <name evidence="5" type="ORF">ABH992_004300</name>
</gene>
<accession>A0ABV4GIZ3</accession>
<comment type="subcellular location">
    <subcellularLocation>
        <location evidence="1">Periplasm</location>
    </subcellularLocation>
</comment>
<keyword evidence="3" id="KW-0732">Signal</keyword>
<proteinExistence type="inferred from homology"/>
<dbReference type="InterPro" id="IPR030678">
    <property type="entry name" value="Peptide/Ni-bd"/>
</dbReference>
<evidence type="ECO:0000256" key="3">
    <source>
        <dbReference type="ARBA" id="ARBA00022729"/>
    </source>
</evidence>